<proteinExistence type="predicted"/>
<dbReference type="Pfam" id="PF14100">
    <property type="entry name" value="DUF6807"/>
    <property type="match status" value="1"/>
</dbReference>
<organism evidence="1 2">
    <name type="scientific">Gimesia maris</name>
    <dbReference type="NCBI Taxonomy" id="122"/>
    <lineage>
        <taxon>Bacteria</taxon>
        <taxon>Pseudomonadati</taxon>
        <taxon>Planctomycetota</taxon>
        <taxon>Planctomycetia</taxon>
        <taxon>Planctomycetales</taxon>
        <taxon>Planctomycetaceae</taxon>
        <taxon>Gimesia</taxon>
    </lineage>
</organism>
<protein>
    <submittedName>
        <fullName evidence="1">Uncharacterized protein</fullName>
    </submittedName>
</protein>
<accession>A0A3D3REG0</accession>
<name>A0A3D3REG0_9PLAN</name>
<dbReference type="AlphaFoldDB" id="A0A3D3REG0"/>
<dbReference type="EMBL" id="DQAY01000191">
    <property type="protein sequence ID" value="HCO27195.1"/>
    <property type="molecule type" value="Genomic_DNA"/>
</dbReference>
<sequence>MSAFFPQCQIVPQPDSQFSFRIQGKERLRWHHASHYSRPFFYPLTGPSGIPLTRIGHPGAPNHDHHRSVWFAHHQVLGINFWAENTGATIAQKRWLSLDEADDEAILAVELEWRDGHDPQPLLRQELISAIRTNQKQELFLELQTTFYPMAESLEFQKTNFGFLAVRVAKSISSFFGAGKITNSRRQSGEKEIFGKPAEWMDYSGPVAPGITEGITYFYHPENPVAASEDSVSWHVREDGWMGASPCMHGSLETTRKTPLTFRFLLHAHAGEINHDQASRVYQQFSESLRYQLRKSEKKHTSASVSRRTSQ</sequence>
<comment type="caution">
    <text evidence="1">The sequence shown here is derived from an EMBL/GenBank/DDBJ whole genome shotgun (WGS) entry which is preliminary data.</text>
</comment>
<dbReference type="Proteomes" id="UP000263642">
    <property type="component" value="Unassembled WGS sequence"/>
</dbReference>
<reference evidence="1 2" key="1">
    <citation type="journal article" date="2018" name="Nat. Biotechnol.">
        <title>A standardized bacterial taxonomy based on genome phylogeny substantially revises the tree of life.</title>
        <authorList>
            <person name="Parks D.H."/>
            <person name="Chuvochina M."/>
            <person name="Waite D.W."/>
            <person name="Rinke C."/>
            <person name="Skarshewski A."/>
            <person name="Chaumeil P.A."/>
            <person name="Hugenholtz P."/>
        </authorList>
    </citation>
    <scope>NUCLEOTIDE SEQUENCE [LARGE SCALE GENOMIC DNA]</scope>
    <source>
        <strain evidence="1">UBA9375</strain>
    </source>
</reference>
<evidence type="ECO:0000313" key="1">
    <source>
        <dbReference type="EMBL" id="HCO27195.1"/>
    </source>
</evidence>
<gene>
    <name evidence="1" type="ORF">DIT97_30880</name>
</gene>
<dbReference type="InterPro" id="IPR029475">
    <property type="entry name" value="DUF6807"/>
</dbReference>
<evidence type="ECO:0000313" key="2">
    <source>
        <dbReference type="Proteomes" id="UP000263642"/>
    </source>
</evidence>